<comment type="caution">
    <text evidence="3">The sequence shown here is derived from an EMBL/GenBank/DDBJ whole genome shotgun (WGS) entry which is preliminary data.</text>
</comment>
<accession>A0A430BQN5</accession>
<organism evidence="3 4">
    <name type="scientific">Sphingobium yanoikuyae</name>
    <name type="common">Sphingomonas yanoikuyae</name>
    <dbReference type="NCBI Taxonomy" id="13690"/>
    <lineage>
        <taxon>Bacteria</taxon>
        <taxon>Pseudomonadati</taxon>
        <taxon>Pseudomonadota</taxon>
        <taxon>Alphaproteobacteria</taxon>
        <taxon>Sphingomonadales</taxon>
        <taxon>Sphingomonadaceae</taxon>
        <taxon>Sphingobium</taxon>
    </lineage>
</organism>
<gene>
    <name evidence="3" type="ORF">DAH51_18445</name>
</gene>
<dbReference type="EMBL" id="QRAL01000023">
    <property type="protein sequence ID" value="RSU55054.1"/>
    <property type="molecule type" value="Genomic_DNA"/>
</dbReference>
<evidence type="ECO:0000313" key="3">
    <source>
        <dbReference type="EMBL" id="RSU55054.1"/>
    </source>
</evidence>
<feature type="domain" description="Zorya protein ZorC EH" evidence="2">
    <location>
        <begin position="74"/>
        <end position="455"/>
    </location>
</feature>
<dbReference type="Proteomes" id="UP000287401">
    <property type="component" value="Unassembled WGS sequence"/>
</dbReference>
<feature type="region of interest" description="Disordered" evidence="1">
    <location>
        <begin position="464"/>
        <end position="502"/>
    </location>
</feature>
<proteinExistence type="predicted"/>
<reference evidence="3 4" key="1">
    <citation type="submission" date="2018-07" db="EMBL/GenBank/DDBJ databases">
        <title>Genomic and Epidemiologic Investigation of an Indolent Hospital Outbreak.</title>
        <authorList>
            <person name="Johnson R.C."/>
            <person name="Deming C."/>
            <person name="Conlan S."/>
            <person name="Zellmer C.J."/>
            <person name="Michelin A.V."/>
            <person name="Lee-Lin S."/>
            <person name="Thomas P.J."/>
            <person name="Park M."/>
            <person name="Weingarten R.A."/>
            <person name="Less J."/>
            <person name="Dekker J.P."/>
            <person name="Frank K.M."/>
            <person name="Musser K.A."/>
            <person name="Mcquiston J.R."/>
            <person name="Henderson D.K."/>
            <person name="Lau A.F."/>
            <person name="Palmore T.N."/>
            <person name="Segre J.A."/>
        </authorList>
    </citation>
    <scope>NUCLEOTIDE SEQUENCE [LARGE SCALE GENOMIC DNA]</scope>
    <source>
        <strain evidence="3 4">SK-NIH.Env6_1116</strain>
    </source>
</reference>
<evidence type="ECO:0000259" key="2">
    <source>
        <dbReference type="Pfam" id="PF15611"/>
    </source>
</evidence>
<dbReference type="InterPro" id="IPR028943">
    <property type="entry name" value="ZorC_EH_Signature_dom"/>
</dbReference>
<dbReference type="AlphaFoldDB" id="A0A430BQN5"/>
<protein>
    <recommendedName>
        <fullName evidence="2">Zorya protein ZorC EH domain-containing protein</fullName>
    </recommendedName>
</protein>
<evidence type="ECO:0000313" key="4">
    <source>
        <dbReference type="Proteomes" id="UP000287401"/>
    </source>
</evidence>
<feature type="compositionally biased region" description="Low complexity" evidence="1">
    <location>
        <begin position="478"/>
        <end position="502"/>
    </location>
</feature>
<dbReference type="Pfam" id="PF15611">
    <property type="entry name" value="EH_Signature"/>
    <property type="match status" value="1"/>
</dbReference>
<sequence>MRPLSPRMARLQQRLTDVGAAAFRDMPEPDLRALKGHVQSLQAMLSGAGAGAGASNDRIQTELVRFRETGKLHDVRSARLVSWGTRLRSVGQPALIEDGDRFDPLLSEIDSFRSMPRPYRRCWRGLLDGYVNYDPGSARGAGDRNWRVLREYLNDNLPQLERSGQAPDWLAAIDDHANLLTEDPCTRYGAEILTGEGDPLEVLRRDLSAGDTSWIGQRIFEAQIEAAVRFDDRRFRDVLPRVIGLIEEHDVLANEGLSRVLDRYAECASIEVDPALCETSVTRWGNPWLERNDTLWTLVRPDTRRMVSSWHKLRLIEDFFNLLSADGINDQRRINFWKRHVDQISDMHFALGDAAYRDPRPSFKALRQMMKGRMMSLTSGGVSSNNAFIMRIAGHVYVEFGEEGNAMFAFDAAKLPFDLTKMQVAGNKSALKHPSHVARIVHNNGVGERWERKADRLIASLSSVRGGPQVSHTTPSFGARPSAPLPSSAMSSRSSSTGSSVGRDSELFASLAKHGIKTSDSRDKGGSLWAYAPRSGPAANELTRRNFAWAERRGAWYLRS</sequence>
<evidence type="ECO:0000256" key="1">
    <source>
        <dbReference type="SAM" id="MobiDB-lite"/>
    </source>
</evidence>
<name>A0A430BQN5_SPHYA</name>